<feature type="region of interest" description="Disordered" evidence="1">
    <location>
        <begin position="28"/>
        <end position="188"/>
    </location>
</feature>
<keyword evidence="2" id="KW-0732">Signal</keyword>
<evidence type="ECO:0000313" key="3">
    <source>
        <dbReference type="EMBL" id="MED6198013.1"/>
    </source>
</evidence>
<evidence type="ECO:0000313" key="4">
    <source>
        <dbReference type="Proteomes" id="UP001341840"/>
    </source>
</evidence>
<dbReference type="Proteomes" id="UP001341840">
    <property type="component" value="Unassembled WGS sequence"/>
</dbReference>
<feature type="chain" id="PRO_5046276040" description="Early nodulin-75-like" evidence="2">
    <location>
        <begin position="19"/>
        <end position="188"/>
    </location>
</feature>
<protein>
    <recommendedName>
        <fullName evidence="5">Early nodulin-75-like</fullName>
    </recommendedName>
</protein>
<comment type="caution">
    <text evidence="3">The sequence shown here is derived from an EMBL/GenBank/DDBJ whole genome shotgun (WGS) entry which is preliminary data.</text>
</comment>
<accession>A0ABU6XLZ9</accession>
<keyword evidence="4" id="KW-1185">Reference proteome</keyword>
<evidence type="ECO:0000256" key="1">
    <source>
        <dbReference type="SAM" id="MobiDB-lite"/>
    </source>
</evidence>
<feature type="compositionally biased region" description="Basic and acidic residues" evidence="1">
    <location>
        <begin position="84"/>
        <end position="96"/>
    </location>
</feature>
<organism evidence="3 4">
    <name type="scientific">Stylosanthes scabra</name>
    <dbReference type="NCBI Taxonomy" id="79078"/>
    <lineage>
        <taxon>Eukaryota</taxon>
        <taxon>Viridiplantae</taxon>
        <taxon>Streptophyta</taxon>
        <taxon>Embryophyta</taxon>
        <taxon>Tracheophyta</taxon>
        <taxon>Spermatophyta</taxon>
        <taxon>Magnoliopsida</taxon>
        <taxon>eudicotyledons</taxon>
        <taxon>Gunneridae</taxon>
        <taxon>Pentapetalae</taxon>
        <taxon>rosids</taxon>
        <taxon>fabids</taxon>
        <taxon>Fabales</taxon>
        <taxon>Fabaceae</taxon>
        <taxon>Papilionoideae</taxon>
        <taxon>50 kb inversion clade</taxon>
        <taxon>dalbergioids sensu lato</taxon>
        <taxon>Dalbergieae</taxon>
        <taxon>Pterocarpus clade</taxon>
        <taxon>Stylosanthes</taxon>
    </lineage>
</organism>
<gene>
    <name evidence="3" type="ORF">PIB30_062125</name>
</gene>
<evidence type="ECO:0008006" key="5">
    <source>
        <dbReference type="Google" id="ProtNLM"/>
    </source>
</evidence>
<reference evidence="3 4" key="1">
    <citation type="journal article" date="2023" name="Plants (Basel)">
        <title>Bridging the Gap: Combining Genomics and Transcriptomics Approaches to Understand Stylosanthes scabra, an Orphan Legume from the Brazilian Caatinga.</title>
        <authorList>
            <person name="Ferreira-Neto J.R.C."/>
            <person name="da Silva M.D."/>
            <person name="Binneck E."/>
            <person name="de Melo N.F."/>
            <person name="da Silva R.H."/>
            <person name="de Melo A.L.T.M."/>
            <person name="Pandolfi V."/>
            <person name="Bustamante F.O."/>
            <person name="Brasileiro-Vidal A.C."/>
            <person name="Benko-Iseppon A.M."/>
        </authorList>
    </citation>
    <scope>NUCLEOTIDE SEQUENCE [LARGE SCALE GENOMIC DNA]</scope>
    <source>
        <tissue evidence="3">Leaves</tissue>
    </source>
</reference>
<feature type="signal peptide" evidence="2">
    <location>
        <begin position="1"/>
        <end position="18"/>
    </location>
</feature>
<dbReference type="EMBL" id="JASCZI010212021">
    <property type="protein sequence ID" value="MED6198013.1"/>
    <property type="molecule type" value="Genomic_DNA"/>
</dbReference>
<evidence type="ECO:0000256" key="2">
    <source>
        <dbReference type="SAM" id="SignalP"/>
    </source>
</evidence>
<proteinExistence type="predicted"/>
<name>A0ABU6XLZ9_9FABA</name>
<sequence length="188" mass="21105">MDPRYILVLLLALTFAVANSLARSPTFDNYPNSHSQPHKRHHPPLEEEENTEVNNYPGGNKQWKHPTPPKENPGMNGNPKGKHPPNEEEKHDEVDSYHPQPKPPLGSPHKPPHLPPNNNPVSDGQSYKPPHKGHPPPRQGDNSQEDTYVKKKPPHGGHGDHHPEEVVASQENTTYGRHKPPHTPNHIN</sequence>